<dbReference type="PANTHER" id="PTHR11655:SF16">
    <property type="entry name" value="60S RIBOSOMAL PROTEIN L9"/>
    <property type="match status" value="1"/>
</dbReference>
<evidence type="ECO:0000256" key="2">
    <source>
        <dbReference type="ARBA" id="ARBA00022980"/>
    </source>
</evidence>
<evidence type="ECO:0000313" key="5">
    <source>
        <dbReference type="Proteomes" id="UP000192639"/>
    </source>
</evidence>
<keyword evidence="3" id="KW-0687">Ribonucleoprotein</keyword>
<dbReference type="GO" id="GO:0019843">
    <property type="term" value="F:rRNA binding"/>
    <property type="evidence" value="ECO:0007669"/>
    <property type="project" value="InterPro"/>
</dbReference>
<comment type="caution">
    <text evidence="4">The sequence shown here is derived from an EMBL/GenBank/DDBJ whole genome shotgun (WGS) entry which is preliminary data.</text>
</comment>
<dbReference type="GO" id="GO:0002181">
    <property type="term" value="P:cytoplasmic translation"/>
    <property type="evidence" value="ECO:0007669"/>
    <property type="project" value="TreeGrafter"/>
</dbReference>
<name>A0A1Y1S9G3_9MICR</name>
<evidence type="ECO:0000313" key="4">
    <source>
        <dbReference type="EMBL" id="ORD95059.1"/>
    </source>
</evidence>
<evidence type="ECO:0000256" key="1">
    <source>
        <dbReference type="ARBA" id="ARBA00009356"/>
    </source>
</evidence>
<proteinExistence type="inferred from homology"/>
<dbReference type="Proteomes" id="UP000192639">
    <property type="component" value="Unassembled WGS sequence"/>
</dbReference>
<keyword evidence="5" id="KW-1185">Reference proteome</keyword>
<reference evidence="4 5" key="1">
    <citation type="journal article" date="2017" name="Environ. Microbiol.">
        <title>Decay of the glycolytic pathway and adaptation to intranuclear parasitism within Enterocytozoonidae microsporidia.</title>
        <authorList>
            <person name="Wiredu Boakye D."/>
            <person name="Jaroenlak P."/>
            <person name="Prachumwat A."/>
            <person name="Williams T.A."/>
            <person name="Bateman K.S."/>
            <person name="Itsathitphaisarn O."/>
            <person name="Sritunyalucksana K."/>
            <person name="Paszkiewicz K.H."/>
            <person name="Moore K.A."/>
            <person name="Stentiford G.D."/>
            <person name="Williams B.A."/>
        </authorList>
    </citation>
    <scope>NUCLEOTIDE SEQUENCE [LARGE SCALE GENOMIC DNA]</scope>
    <source>
        <strain evidence="4 5">GB1</strain>
    </source>
</reference>
<dbReference type="Gene3D" id="3.90.930.12">
    <property type="entry name" value="Ribosomal protein L6, alpha-beta domain"/>
    <property type="match status" value="2"/>
</dbReference>
<dbReference type="SUPFAM" id="SSF56053">
    <property type="entry name" value="Ribosomal protein L6"/>
    <property type="match status" value="2"/>
</dbReference>
<dbReference type="InterPro" id="IPR000702">
    <property type="entry name" value="Ribosomal_uL6-like"/>
</dbReference>
<accession>A0A1Y1S9G3</accession>
<dbReference type="InterPro" id="IPR036789">
    <property type="entry name" value="Ribosomal_uL6-like_a/b-dom_sf"/>
</dbReference>
<sequence length="187" mass="21353">MVKLLLKKELVKIPKECEVTQKGKVFTFKGPLGKQTYDASAFKFTFILDGDVIEIQSWHGNRRKNNYVNTVASHLRNNANGVVTGFRYVAKALYKHFSIQLIVDKSAKEIIIKNYYGKKQGKHFPIIGETTVEIGEDKCSLIVEGINLEHVSQTICNLENWTKKEKLYDPRIFLDGIFVVERGVKVC</sequence>
<comment type="similarity">
    <text evidence="1">Belongs to the universal ribosomal protein uL6 family.</text>
</comment>
<protein>
    <submittedName>
        <fullName evidence="4">Ribosomal prt L9</fullName>
    </submittedName>
</protein>
<dbReference type="PANTHER" id="PTHR11655">
    <property type="entry name" value="60S/50S RIBOSOMAL PROTEIN L6/L9"/>
    <property type="match status" value="1"/>
</dbReference>
<dbReference type="OrthoDB" id="10252633at2759"/>
<dbReference type="AlphaFoldDB" id="A0A1Y1S9G3"/>
<gene>
    <name evidence="4" type="ORF">ECANGB1_2534</name>
</gene>
<keyword evidence="2" id="KW-0689">Ribosomal protein</keyword>
<evidence type="ECO:0000256" key="3">
    <source>
        <dbReference type="ARBA" id="ARBA00023274"/>
    </source>
</evidence>
<dbReference type="GO" id="GO:0003735">
    <property type="term" value="F:structural constituent of ribosome"/>
    <property type="evidence" value="ECO:0007669"/>
    <property type="project" value="InterPro"/>
</dbReference>
<dbReference type="GO" id="GO:0022625">
    <property type="term" value="C:cytosolic large ribosomal subunit"/>
    <property type="evidence" value="ECO:0007669"/>
    <property type="project" value="TreeGrafter"/>
</dbReference>
<dbReference type="VEuPathDB" id="MicrosporidiaDB:ECANGB1_2534"/>
<dbReference type="EMBL" id="LWDP01000004">
    <property type="protein sequence ID" value="ORD95059.1"/>
    <property type="molecule type" value="Genomic_DNA"/>
</dbReference>
<organism evidence="4 5">
    <name type="scientific">Enterospora canceri</name>
    <dbReference type="NCBI Taxonomy" id="1081671"/>
    <lineage>
        <taxon>Eukaryota</taxon>
        <taxon>Fungi</taxon>
        <taxon>Fungi incertae sedis</taxon>
        <taxon>Microsporidia</taxon>
        <taxon>Enterocytozoonidae</taxon>
        <taxon>Enterospora</taxon>
    </lineage>
</organism>